<keyword evidence="4" id="KW-1185">Reference proteome</keyword>
<proteinExistence type="predicted"/>
<dbReference type="Proteomes" id="UP001596391">
    <property type="component" value="Unassembled WGS sequence"/>
</dbReference>
<accession>A0ABW1Z906</accession>
<reference evidence="4" key="1">
    <citation type="journal article" date="2019" name="Int. J. Syst. Evol. Microbiol.">
        <title>The Global Catalogue of Microorganisms (GCM) 10K type strain sequencing project: providing services to taxonomists for standard genome sequencing and annotation.</title>
        <authorList>
            <consortium name="The Broad Institute Genomics Platform"/>
            <consortium name="The Broad Institute Genome Sequencing Center for Infectious Disease"/>
            <person name="Wu L."/>
            <person name="Ma J."/>
        </authorList>
    </citation>
    <scope>NUCLEOTIDE SEQUENCE [LARGE SCALE GENOMIC DNA]</scope>
    <source>
        <strain evidence="4">CGMCC 1.16026</strain>
    </source>
</reference>
<protein>
    <recommendedName>
        <fullName evidence="5">Lipoprotein</fullName>
    </recommendedName>
</protein>
<organism evidence="3 4">
    <name type="scientific">Granulicella cerasi</name>
    <dbReference type="NCBI Taxonomy" id="741063"/>
    <lineage>
        <taxon>Bacteria</taxon>
        <taxon>Pseudomonadati</taxon>
        <taxon>Acidobacteriota</taxon>
        <taxon>Terriglobia</taxon>
        <taxon>Terriglobales</taxon>
        <taxon>Acidobacteriaceae</taxon>
        <taxon>Granulicella</taxon>
    </lineage>
</organism>
<dbReference type="EMBL" id="JBHSWI010000001">
    <property type="protein sequence ID" value="MFC6645887.1"/>
    <property type="molecule type" value="Genomic_DNA"/>
</dbReference>
<feature type="region of interest" description="Disordered" evidence="1">
    <location>
        <begin position="31"/>
        <end position="50"/>
    </location>
</feature>
<dbReference type="RefSeq" id="WP_263369597.1">
    <property type="nucleotide sequence ID" value="NZ_JAGSYD010000001.1"/>
</dbReference>
<gene>
    <name evidence="3" type="ORF">ACFQBQ_09910</name>
</gene>
<feature type="signal peptide" evidence="2">
    <location>
        <begin position="1"/>
        <end position="27"/>
    </location>
</feature>
<keyword evidence="2" id="KW-0732">Signal</keyword>
<evidence type="ECO:0000313" key="3">
    <source>
        <dbReference type="EMBL" id="MFC6645887.1"/>
    </source>
</evidence>
<dbReference type="PROSITE" id="PS51257">
    <property type="entry name" value="PROKAR_LIPOPROTEIN"/>
    <property type="match status" value="1"/>
</dbReference>
<evidence type="ECO:0000256" key="1">
    <source>
        <dbReference type="SAM" id="MobiDB-lite"/>
    </source>
</evidence>
<evidence type="ECO:0000256" key="2">
    <source>
        <dbReference type="SAM" id="SignalP"/>
    </source>
</evidence>
<evidence type="ECO:0008006" key="5">
    <source>
        <dbReference type="Google" id="ProtNLM"/>
    </source>
</evidence>
<comment type="caution">
    <text evidence="3">The sequence shown here is derived from an EMBL/GenBank/DDBJ whole genome shotgun (WGS) entry which is preliminary data.</text>
</comment>
<dbReference type="InterPro" id="IPR011042">
    <property type="entry name" value="6-blade_b-propeller_TolB-like"/>
</dbReference>
<name>A0ABW1Z906_9BACT</name>
<feature type="chain" id="PRO_5046753746" description="Lipoprotein" evidence="2">
    <location>
        <begin position="28"/>
        <end position="374"/>
    </location>
</feature>
<feature type="compositionally biased region" description="Pro residues" evidence="1">
    <location>
        <begin position="34"/>
        <end position="46"/>
    </location>
</feature>
<dbReference type="Gene3D" id="2.120.10.30">
    <property type="entry name" value="TolB, C-terminal domain"/>
    <property type="match status" value="1"/>
</dbReference>
<sequence>MNSRVLSVLCGSALLSLLLGCQTNNCAACKNESPTPPTQPTQPAPTYPGAVSPAPTTVTPTAGIYLDLDSNSGSTYWLSMPLTSNGVTDMKGIFSTANPLLFNMSSPGNGRFYAQESGTDGTTDYADYVEFGVTAAGQYAPIRRISVPSLPFTSEGVYCADSNGVIAVTGMTATNAAVVDIYAATFNGNGDPTRSITGAATGLIGYAQAVTFDASGNLYVLQHTVAGGSMIEVLVFGPNATGNTAPLRTLTLSLTNVPNFIRVDTAGNIYVGQNTTDGTSYASNQPTVSEFAAGSSGSAPAIATLTLPAGNYLYNFNFDTTGALYALIADPSQNADVLKYAPGATGSAVPVADIVTGNAPVSGDLETGLILVGP</sequence>
<evidence type="ECO:0000313" key="4">
    <source>
        <dbReference type="Proteomes" id="UP001596391"/>
    </source>
</evidence>